<evidence type="ECO:0000256" key="5">
    <source>
        <dbReference type="ARBA" id="ARBA00022695"/>
    </source>
</evidence>
<gene>
    <name evidence="10" type="ORF">Megvenef_00193</name>
</gene>
<dbReference type="SMART" id="SM00481">
    <property type="entry name" value="POLIIIAc"/>
    <property type="match status" value="1"/>
</dbReference>
<evidence type="ECO:0000256" key="7">
    <source>
        <dbReference type="ARBA" id="ARBA00022932"/>
    </source>
</evidence>
<evidence type="ECO:0000256" key="4">
    <source>
        <dbReference type="ARBA" id="ARBA00022679"/>
    </source>
</evidence>
<evidence type="ECO:0000259" key="9">
    <source>
        <dbReference type="SMART" id="SM00481"/>
    </source>
</evidence>
<organism evidence="10 11">
    <name type="scientific">Candidatus Megaera venefica</name>
    <dbReference type="NCBI Taxonomy" id="2055910"/>
    <lineage>
        <taxon>Bacteria</taxon>
        <taxon>Pseudomonadati</taxon>
        <taxon>Pseudomonadota</taxon>
        <taxon>Alphaproteobacteria</taxon>
        <taxon>Rickettsiales</taxon>
        <taxon>Rickettsiaceae</taxon>
        <taxon>Candidatus Megaera</taxon>
    </lineage>
</organism>
<comment type="caution">
    <text evidence="10">The sequence shown here is derived from an EMBL/GenBank/DDBJ whole genome shotgun (WGS) entry which is preliminary data.</text>
</comment>
<dbReference type="InterPro" id="IPR003141">
    <property type="entry name" value="Pol/His_phosphatase_N"/>
</dbReference>
<dbReference type="PANTHER" id="PTHR32294">
    <property type="entry name" value="DNA POLYMERASE III SUBUNIT ALPHA"/>
    <property type="match status" value="1"/>
</dbReference>
<dbReference type="SUPFAM" id="SSF89550">
    <property type="entry name" value="PHP domain-like"/>
    <property type="match status" value="1"/>
</dbReference>
<dbReference type="InterPro" id="IPR004365">
    <property type="entry name" value="NA-bd_OB_tRNA"/>
</dbReference>
<dbReference type="Pfam" id="PF01336">
    <property type="entry name" value="tRNA_anti-codon"/>
    <property type="match status" value="1"/>
</dbReference>
<dbReference type="Gene3D" id="3.20.20.140">
    <property type="entry name" value="Metal-dependent hydrolases"/>
    <property type="match status" value="1"/>
</dbReference>
<dbReference type="InterPro" id="IPR029460">
    <property type="entry name" value="DNAPol_HHH"/>
</dbReference>
<dbReference type="InterPro" id="IPR004805">
    <property type="entry name" value="DnaE2/DnaE/PolC"/>
</dbReference>
<evidence type="ECO:0000313" key="10">
    <source>
        <dbReference type="EMBL" id="MEA0970240.1"/>
    </source>
</evidence>
<keyword evidence="6" id="KW-0235">DNA replication</keyword>
<dbReference type="Pfam" id="PF14579">
    <property type="entry name" value="HHH_6"/>
    <property type="match status" value="1"/>
</dbReference>
<dbReference type="Pfam" id="PF02811">
    <property type="entry name" value="PHP"/>
    <property type="match status" value="1"/>
</dbReference>
<keyword evidence="11" id="KW-1185">Reference proteome</keyword>
<dbReference type="PANTHER" id="PTHR32294:SF0">
    <property type="entry name" value="DNA POLYMERASE III SUBUNIT ALPHA"/>
    <property type="match status" value="1"/>
</dbReference>
<comment type="subcellular location">
    <subcellularLocation>
        <location evidence="1">Cytoplasm</location>
    </subcellularLocation>
</comment>
<dbReference type="Pfam" id="PF17657">
    <property type="entry name" value="DNA_pol3_finger"/>
    <property type="match status" value="1"/>
</dbReference>
<dbReference type="InterPro" id="IPR016195">
    <property type="entry name" value="Pol/histidinol_Pase-like"/>
</dbReference>
<dbReference type="Gene3D" id="1.10.10.1600">
    <property type="entry name" value="Bacterial DNA polymerase III alpha subunit, thumb domain"/>
    <property type="match status" value="1"/>
</dbReference>
<keyword evidence="4" id="KW-0808">Transferase</keyword>
<dbReference type="NCBIfam" id="TIGR00594">
    <property type="entry name" value="polc"/>
    <property type="match status" value="1"/>
</dbReference>
<proteinExistence type="predicted"/>
<feature type="domain" description="Polymerase/histidinol phosphatase N-terminal" evidence="9">
    <location>
        <begin position="20"/>
        <end position="87"/>
    </location>
</feature>
<dbReference type="Pfam" id="PF07733">
    <property type="entry name" value="DNA_pol3_alpha"/>
    <property type="match status" value="1"/>
</dbReference>
<evidence type="ECO:0000256" key="1">
    <source>
        <dbReference type="ARBA" id="ARBA00004496"/>
    </source>
</evidence>
<keyword evidence="7" id="KW-0239">DNA-directed DNA polymerase</keyword>
<dbReference type="CDD" id="cd04485">
    <property type="entry name" value="DnaE_OBF"/>
    <property type="match status" value="1"/>
</dbReference>
<evidence type="ECO:0000256" key="2">
    <source>
        <dbReference type="ARBA" id="ARBA00012417"/>
    </source>
</evidence>
<evidence type="ECO:0000256" key="6">
    <source>
        <dbReference type="ARBA" id="ARBA00022705"/>
    </source>
</evidence>
<dbReference type="Gene3D" id="1.10.150.870">
    <property type="match status" value="1"/>
</dbReference>
<reference evidence="10 11" key="1">
    <citation type="submission" date="2023-03" db="EMBL/GenBank/DDBJ databases">
        <title>Host association and intracellularity evolved multiple times independently in the Rickettsiales.</title>
        <authorList>
            <person name="Castelli M."/>
            <person name="Nardi T."/>
            <person name="Gammuto L."/>
            <person name="Bellinzona G."/>
            <person name="Sabaneyeva E."/>
            <person name="Potekhin A."/>
            <person name="Serra V."/>
            <person name="Petroni G."/>
            <person name="Sassera D."/>
        </authorList>
    </citation>
    <scope>NUCLEOTIDE SEQUENCE [LARGE SCALE GENOMIC DNA]</scope>
    <source>
        <strain evidence="10 11">Sr 2-6</strain>
    </source>
</reference>
<evidence type="ECO:0000256" key="8">
    <source>
        <dbReference type="ARBA" id="ARBA00049244"/>
    </source>
</evidence>
<dbReference type="InterPro" id="IPR041931">
    <property type="entry name" value="DNA_pol3_alpha_thumb_dom"/>
</dbReference>
<sequence length="1160" mass="130375">MVLNTTQLVKKVETNTLRFIHFRTQSSYSLLESSLKIEDIINLASINKMTSVCLADRDNLFASLEFAMAAVESKIQPIHGAILNILFSNKGKKDFAEILLIAKDEEGYLNLLQLASFIYTKNDRSICNHITFENLSEHSNGLIVLSAYADGVIGKLLLENSLDAATYAAKKLKGIFGDRFYFEIMRHGYAKERQIESEYLKIASQLEIPLLATNHVLFTDVSMHDAHDVLLCISQSVVRDEQKRMRVSNQCYFKSVDEMVELFKDLPEAIENTVYLARRCYVMAETRPPCLPNFSDGTLSEEELLRRQVSDGLEFRLGQKFIKEKTDLSEQEEIRQQYIDRLDYELNIICTMNFSGYFLIVSDFIKWSKANGIAVGPGRGSGAGSVVAWVLQITDLDPLKFGLLFERFLNPERISMPDFDIDFCQERREEVISYVRSKYGDERVGQIITFGKMQAKAVIKDVSRVLGLNYRTAEYLTELVPFNAVNPVTLSQALEDVAELKVAALGKGLYTIDGDNELIEQVLSTSLILEGLHRHASTHAAGVVIANQDLTRIVPVYKDINSDMLVVQYSMKYAELAGLVKIDFLGLQTLTVITKTLRLLEKRGINIDIDSIPYDDKSTYEMLSRGLSTGVFQFESVGMKNALRKLGPDNVHDIIALGALYRPGPMDNIPTFIACKHGIQEVDYLHPLLEPILKFTYGVIVYQEQVMEIARVLSGYSLGAADLLRRAMGKKVKSEMDAQEEIFVSGAVKNNVPANQAKSIFATVAKFAGYGFNKAHASAYGVISYQTAYLKANFPTEFLVASLNLEIDSSDKMSIFLQEAKMFNIEIISPDINKSQGLFSIEYDGAEKSIIFAFGAIKNVTNTFGKMVVQERENRGAFKSIIDFAERIEPKLINRRLLENIIKAGCFDKLHPNRNALIQSVPKILAYCTSYHLEQQSNQFSLISIDAVSSDVLVDAEEFLSSDLAFFEFDVLGLFLKNHPLSGVIELLERSGVKSSKYIKEELPQGSYQHKLSGVITKKDARMSQRGRFVTLVLSDPDGIFEVTIFNDDVFKNYAHLINIKEQVVVTCDIFKDKGGLRLTANRFASVDSELQGVSHDINLYPENKDEIKSILSVLQQKVNPSKNNSSITIFVQAEGDFVAKVNMPICFYLEEKDLQELSK</sequence>
<dbReference type="Proteomes" id="UP001291687">
    <property type="component" value="Unassembled WGS sequence"/>
</dbReference>
<accession>A0ABU5NAN3</accession>
<evidence type="ECO:0000256" key="3">
    <source>
        <dbReference type="ARBA" id="ARBA00019114"/>
    </source>
</evidence>
<dbReference type="EC" id="2.7.7.7" evidence="2"/>
<comment type="catalytic activity">
    <reaction evidence="8">
        <text>DNA(n) + a 2'-deoxyribonucleoside 5'-triphosphate = DNA(n+1) + diphosphate</text>
        <dbReference type="Rhea" id="RHEA:22508"/>
        <dbReference type="Rhea" id="RHEA-COMP:17339"/>
        <dbReference type="Rhea" id="RHEA-COMP:17340"/>
        <dbReference type="ChEBI" id="CHEBI:33019"/>
        <dbReference type="ChEBI" id="CHEBI:61560"/>
        <dbReference type="ChEBI" id="CHEBI:173112"/>
        <dbReference type="EC" id="2.7.7.7"/>
    </reaction>
</comment>
<dbReference type="InterPro" id="IPR004013">
    <property type="entry name" value="PHP_dom"/>
</dbReference>
<name>A0ABU5NAN3_9RICK</name>
<keyword evidence="5" id="KW-0548">Nucleotidyltransferase</keyword>
<evidence type="ECO:0000313" key="11">
    <source>
        <dbReference type="Proteomes" id="UP001291687"/>
    </source>
</evidence>
<dbReference type="InterPro" id="IPR011708">
    <property type="entry name" value="DNA_pol3_alpha_NTPase_dom"/>
</dbReference>
<dbReference type="NCBIfam" id="NF004226">
    <property type="entry name" value="PRK05673.1"/>
    <property type="match status" value="1"/>
</dbReference>
<dbReference type="EMBL" id="JARJFB010000007">
    <property type="protein sequence ID" value="MEA0970240.1"/>
    <property type="molecule type" value="Genomic_DNA"/>
</dbReference>
<protein>
    <recommendedName>
        <fullName evidence="3">DNA polymerase III subunit alpha</fullName>
        <ecNumber evidence="2">2.7.7.7</ecNumber>
    </recommendedName>
</protein>
<dbReference type="InterPro" id="IPR040982">
    <property type="entry name" value="DNA_pol3_finger"/>
</dbReference>